<proteinExistence type="predicted"/>
<feature type="compositionally biased region" description="Low complexity" evidence="1">
    <location>
        <begin position="44"/>
        <end position="57"/>
    </location>
</feature>
<feature type="region of interest" description="Disordered" evidence="1">
    <location>
        <begin position="1"/>
        <end position="57"/>
    </location>
</feature>
<dbReference type="EMBL" id="PGOL01003810">
    <property type="protein sequence ID" value="PKI39469.1"/>
    <property type="molecule type" value="Genomic_DNA"/>
</dbReference>
<organism evidence="2 3">
    <name type="scientific">Punica granatum</name>
    <name type="common">Pomegranate</name>
    <dbReference type="NCBI Taxonomy" id="22663"/>
    <lineage>
        <taxon>Eukaryota</taxon>
        <taxon>Viridiplantae</taxon>
        <taxon>Streptophyta</taxon>
        <taxon>Embryophyta</taxon>
        <taxon>Tracheophyta</taxon>
        <taxon>Spermatophyta</taxon>
        <taxon>Magnoliopsida</taxon>
        <taxon>eudicotyledons</taxon>
        <taxon>Gunneridae</taxon>
        <taxon>Pentapetalae</taxon>
        <taxon>rosids</taxon>
        <taxon>malvids</taxon>
        <taxon>Myrtales</taxon>
        <taxon>Lythraceae</taxon>
        <taxon>Punica</taxon>
    </lineage>
</organism>
<accession>A0A2I0I635</accession>
<keyword evidence="3" id="KW-1185">Reference proteome</keyword>
<sequence length="57" mass="6062">MDEDHDEALEHEVYGGEIPDEGEEEEGEIEAEAVDGDGDYYEDPASAGAPTTSSSSK</sequence>
<evidence type="ECO:0000256" key="1">
    <source>
        <dbReference type="SAM" id="MobiDB-lite"/>
    </source>
</evidence>
<dbReference type="AlphaFoldDB" id="A0A2I0I635"/>
<evidence type="ECO:0000313" key="3">
    <source>
        <dbReference type="Proteomes" id="UP000233551"/>
    </source>
</evidence>
<reference evidence="2 3" key="1">
    <citation type="submission" date="2017-11" db="EMBL/GenBank/DDBJ databases">
        <title>De-novo sequencing of pomegranate (Punica granatum L.) genome.</title>
        <authorList>
            <person name="Akparov Z."/>
            <person name="Amiraslanov A."/>
            <person name="Hajiyeva S."/>
            <person name="Abbasov M."/>
            <person name="Kaur K."/>
            <person name="Hamwieh A."/>
            <person name="Solovyev V."/>
            <person name="Salamov A."/>
            <person name="Braich B."/>
            <person name="Kosarev P."/>
            <person name="Mahmoud A."/>
            <person name="Hajiyev E."/>
            <person name="Babayeva S."/>
            <person name="Izzatullayeva V."/>
            <person name="Mammadov A."/>
            <person name="Mammadov A."/>
            <person name="Sharifova S."/>
            <person name="Ojaghi J."/>
            <person name="Eynullazada K."/>
            <person name="Bayramov B."/>
            <person name="Abdulazimova A."/>
            <person name="Shahmuradov I."/>
        </authorList>
    </citation>
    <scope>NUCLEOTIDE SEQUENCE [LARGE SCALE GENOMIC DNA]</scope>
    <source>
        <strain evidence="3">cv. AG2017</strain>
        <tissue evidence="2">Leaf</tissue>
    </source>
</reference>
<name>A0A2I0I635_PUNGR</name>
<feature type="non-terminal residue" evidence="2">
    <location>
        <position position="57"/>
    </location>
</feature>
<feature type="compositionally biased region" description="Acidic residues" evidence="1">
    <location>
        <begin position="18"/>
        <end position="42"/>
    </location>
</feature>
<dbReference type="Proteomes" id="UP000233551">
    <property type="component" value="Unassembled WGS sequence"/>
</dbReference>
<evidence type="ECO:0000313" key="2">
    <source>
        <dbReference type="EMBL" id="PKI39469.1"/>
    </source>
</evidence>
<gene>
    <name evidence="2" type="ORF">CRG98_040145</name>
</gene>
<comment type="caution">
    <text evidence="2">The sequence shown here is derived from an EMBL/GenBank/DDBJ whole genome shotgun (WGS) entry which is preliminary data.</text>
</comment>
<protein>
    <submittedName>
        <fullName evidence="2">Uncharacterized protein</fullName>
    </submittedName>
</protein>